<dbReference type="InterPro" id="IPR001789">
    <property type="entry name" value="Sig_transdc_resp-reg_receiver"/>
</dbReference>
<dbReference type="InterPro" id="IPR018745">
    <property type="entry name" value="MpsC"/>
</dbReference>
<dbReference type="CDD" id="cd00156">
    <property type="entry name" value="REC"/>
    <property type="match status" value="1"/>
</dbReference>
<reference evidence="5" key="1">
    <citation type="submission" date="2020-08" db="EMBL/GenBank/DDBJ databases">
        <title>Genome public.</title>
        <authorList>
            <person name="Liu C."/>
            <person name="Sun Q."/>
        </authorList>
    </citation>
    <scope>NUCLEOTIDE SEQUENCE</scope>
    <source>
        <strain evidence="5">NSJ-24</strain>
    </source>
</reference>
<evidence type="ECO:0000256" key="2">
    <source>
        <dbReference type="ARBA" id="ARBA00024867"/>
    </source>
</evidence>
<gene>
    <name evidence="5" type="ORF">H8692_07090</name>
</gene>
<dbReference type="EMBL" id="JACRTA010000002">
    <property type="protein sequence ID" value="MBC8568516.1"/>
    <property type="molecule type" value="Genomic_DNA"/>
</dbReference>
<dbReference type="PANTHER" id="PTHR43228">
    <property type="entry name" value="TWO-COMPONENT RESPONSE REGULATOR"/>
    <property type="match status" value="1"/>
</dbReference>
<dbReference type="AlphaFoldDB" id="A0A926I8V7"/>
<protein>
    <recommendedName>
        <fullName evidence="1">Stage 0 sporulation protein A homolog</fullName>
    </recommendedName>
</protein>
<dbReference type="PROSITE" id="PS50110">
    <property type="entry name" value="RESPONSE_REGULATORY"/>
    <property type="match status" value="1"/>
</dbReference>
<evidence type="ECO:0000313" key="5">
    <source>
        <dbReference type="EMBL" id="MBC8568516.1"/>
    </source>
</evidence>
<proteinExistence type="predicted"/>
<comment type="caution">
    <text evidence="5">The sequence shown here is derived from an EMBL/GenBank/DDBJ whole genome shotgun (WGS) entry which is preliminary data.</text>
</comment>
<evidence type="ECO:0000259" key="4">
    <source>
        <dbReference type="PROSITE" id="PS50110"/>
    </source>
</evidence>
<keyword evidence="6" id="KW-1185">Reference proteome</keyword>
<comment type="function">
    <text evidence="2">May play the central regulatory role in sporulation. It may be an element of the effector pathway responsible for the activation of sporulation genes in response to nutritional stress. Spo0A may act in concert with spo0H (a sigma factor) to control the expression of some genes that are critical to the sporulation process.</text>
</comment>
<accession>A0A926I8V7</accession>
<dbReference type="RefSeq" id="WP_187525327.1">
    <property type="nucleotide sequence ID" value="NZ_JACRTA010000002.1"/>
</dbReference>
<dbReference type="Gene3D" id="3.40.50.2300">
    <property type="match status" value="1"/>
</dbReference>
<dbReference type="SMART" id="SM00448">
    <property type="entry name" value="REC"/>
    <property type="match status" value="1"/>
</dbReference>
<name>A0A926I8V7_9FIRM</name>
<dbReference type="Pfam" id="PF00072">
    <property type="entry name" value="Response_reg"/>
    <property type="match status" value="1"/>
</dbReference>
<feature type="domain" description="Response regulatory" evidence="4">
    <location>
        <begin position="8"/>
        <end position="122"/>
    </location>
</feature>
<dbReference type="InterPro" id="IPR052048">
    <property type="entry name" value="ST_Response_Regulator"/>
</dbReference>
<evidence type="ECO:0000256" key="3">
    <source>
        <dbReference type="PROSITE-ProRule" id="PRU00169"/>
    </source>
</evidence>
<evidence type="ECO:0000256" key="1">
    <source>
        <dbReference type="ARBA" id="ARBA00018672"/>
    </source>
</evidence>
<dbReference type="PANTHER" id="PTHR43228:SF1">
    <property type="entry name" value="TWO-COMPONENT RESPONSE REGULATOR ARR22"/>
    <property type="match status" value="1"/>
</dbReference>
<feature type="modified residue" description="4-aspartylphosphate" evidence="3">
    <location>
        <position position="57"/>
    </location>
</feature>
<dbReference type="SUPFAM" id="SSF52172">
    <property type="entry name" value="CheY-like"/>
    <property type="match status" value="1"/>
</dbReference>
<organism evidence="5 6">
    <name type="scientific">Lentihominibacter hominis</name>
    <dbReference type="NCBI Taxonomy" id="2763645"/>
    <lineage>
        <taxon>Bacteria</taxon>
        <taxon>Bacillati</taxon>
        <taxon>Bacillota</taxon>
        <taxon>Clostridia</taxon>
        <taxon>Peptostreptococcales</taxon>
        <taxon>Anaerovoracaceae</taxon>
        <taxon>Lentihominibacter</taxon>
    </lineage>
</organism>
<keyword evidence="3" id="KW-0597">Phosphoprotein</keyword>
<dbReference type="InterPro" id="IPR011006">
    <property type="entry name" value="CheY-like_superfamily"/>
</dbReference>
<evidence type="ECO:0000313" key="6">
    <source>
        <dbReference type="Proteomes" id="UP000610862"/>
    </source>
</evidence>
<sequence length="253" mass="29114">MNTFKTLKVIYIEDNDNTRSSIERFLKRRFGKVLLAENAEKGIELFSKYNPDIAIVDILLPGMGGLEMIKKVRETNSSCRFLITSSVADVSTILEAVDLDIENYIVKPIDMEAFEEKLYRIGESILYNKEQSSTTLCFKFDKKNETEESIRKAFIKILKLRSGRGPRDTVVSISNDTIEITAYGILNTLEKTLMNDIRNTGHVEESHRLFYYSIEEELSCIISEITETLVELRSIRADARKDKETSVFRIRDI</sequence>
<dbReference type="GO" id="GO:0000160">
    <property type="term" value="P:phosphorelay signal transduction system"/>
    <property type="evidence" value="ECO:0007669"/>
    <property type="project" value="InterPro"/>
</dbReference>
<dbReference type="Proteomes" id="UP000610862">
    <property type="component" value="Unassembled WGS sequence"/>
</dbReference>
<dbReference type="Pfam" id="PF10057">
    <property type="entry name" value="MpsC"/>
    <property type="match status" value="1"/>
</dbReference>